<dbReference type="PRINTS" id="PR00039">
    <property type="entry name" value="HTHLYSR"/>
</dbReference>
<evidence type="ECO:0000259" key="5">
    <source>
        <dbReference type="PROSITE" id="PS50931"/>
    </source>
</evidence>
<dbReference type="InterPro" id="IPR036388">
    <property type="entry name" value="WH-like_DNA-bd_sf"/>
</dbReference>
<keyword evidence="2" id="KW-0805">Transcription regulation</keyword>
<gene>
    <name evidence="6" type="ORF">P7I32_01685</name>
</gene>
<evidence type="ECO:0000256" key="4">
    <source>
        <dbReference type="ARBA" id="ARBA00023163"/>
    </source>
</evidence>
<dbReference type="Pfam" id="PF03466">
    <property type="entry name" value="LysR_substrate"/>
    <property type="match status" value="1"/>
</dbReference>
<dbReference type="GO" id="GO:0000976">
    <property type="term" value="F:transcription cis-regulatory region binding"/>
    <property type="evidence" value="ECO:0007669"/>
    <property type="project" value="TreeGrafter"/>
</dbReference>
<evidence type="ECO:0000256" key="2">
    <source>
        <dbReference type="ARBA" id="ARBA00023015"/>
    </source>
</evidence>
<proteinExistence type="inferred from homology"/>
<comment type="similarity">
    <text evidence="1">Belongs to the LysR transcriptional regulatory family.</text>
</comment>
<reference evidence="6" key="1">
    <citation type="submission" date="2023-03" db="EMBL/GenBank/DDBJ databases">
        <authorList>
            <person name="Shen W."/>
            <person name="Cai J."/>
        </authorList>
    </citation>
    <scope>NUCLEOTIDE SEQUENCE</scope>
    <source>
        <strain evidence="6">K72-2</strain>
    </source>
</reference>
<dbReference type="SUPFAM" id="SSF46785">
    <property type="entry name" value="Winged helix' DNA-binding domain"/>
    <property type="match status" value="1"/>
</dbReference>
<dbReference type="InterPro" id="IPR005119">
    <property type="entry name" value="LysR_subst-bd"/>
</dbReference>
<evidence type="ECO:0000313" key="6">
    <source>
        <dbReference type="EMBL" id="MDT2963306.1"/>
    </source>
</evidence>
<keyword evidence="3" id="KW-0238">DNA-binding</keyword>
<sequence length="283" mass="32013">MEGIAMLKLLETFKMVYETKNFSKAAELLFISQPTVSAQIKQLEQDLDTPLFLRNGRKNVIATPQAEYLYEKALNLLDEWSTIASEIHTNTQHQSHCALGISHTYAMALMPDLMIALYNAFPTVRFRVSMMNSAEVLTALEQHQLDLGIIEKPLSAPSILRFPILKDQLVLAGDPQVGPWLVREASSGVYYYTKRYLEEQNIQGPIIEIASNELIVALLKQGFGCSILSKRAAHGIGYQLLDKNFERQFYLIQRKAVTEPAIEGLRTFIQEWSQEDSSQAESK</sequence>
<name>A0AAW8UKH3_ENTCA</name>
<dbReference type="Proteomes" id="UP001268896">
    <property type="component" value="Unassembled WGS sequence"/>
</dbReference>
<accession>A0AAW8UKH3</accession>
<dbReference type="PROSITE" id="PS50931">
    <property type="entry name" value="HTH_LYSR"/>
    <property type="match status" value="1"/>
</dbReference>
<dbReference type="RefSeq" id="WP_034870186.1">
    <property type="nucleotide sequence ID" value="NZ_BJMG01000002.1"/>
</dbReference>
<dbReference type="EMBL" id="JARQDV010000001">
    <property type="protein sequence ID" value="MDT2963306.1"/>
    <property type="molecule type" value="Genomic_DNA"/>
</dbReference>
<dbReference type="AlphaFoldDB" id="A0AAW8UKH3"/>
<protein>
    <submittedName>
        <fullName evidence="6">LysR family transcriptional regulator</fullName>
    </submittedName>
</protein>
<comment type="caution">
    <text evidence="6">The sequence shown here is derived from an EMBL/GenBank/DDBJ whole genome shotgun (WGS) entry which is preliminary data.</text>
</comment>
<dbReference type="Gene3D" id="1.10.10.10">
    <property type="entry name" value="Winged helix-like DNA-binding domain superfamily/Winged helix DNA-binding domain"/>
    <property type="match status" value="1"/>
</dbReference>
<dbReference type="InterPro" id="IPR036390">
    <property type="entry name" value="WH_DNA-bd_sf"/>
</dbReference>
<evidence type="ECO:0000313" key="7">
    <source>
        <dbReference type="Proteomes" id="UP001268896"/>
    </source>
</evidence>
<dbReference type="GeneID" id="15140752"/>
<dbReference type="InterPro" id="IPR000847">
    <property type="entry name" value="LysR_HTH_N"/>
</dbReference>
<evidence type="ECO:0000256" key="3">
    <source>
        <dbReference type="ARBA" id="ARBA00023125"/>
    </source>
</evidence>
<keyword evidence="4" id="KW-0804">Transcription</keyword>
<dbReference type="GO" id="GO:0003700">
    <property type="term" value="F:DNA-binding transcription factor activity"/>
    <property type="evidence" value="ECO:0007669"/>
    <property type="project" value="InterPro"/>
</dbReference>
<dbReference type="Gene3D" id="3.40.190.290">
    <property type="match status" value="2"/>
</dbReference>
<dbReference type="PANTHER" id="PTHR30126:SF64">
    <property type="entry name" value="HTH-TYPE TRANSCRIPTIONAL REGULATOR CITR"/>
    <property type="match status" value="1"/>
</dbReference>
<dbReference type="SUPFAM" id="SSF53850">
    <property type="entry name" value="Periplasmic binding protein-like II"/>
    <property type="match status" value="1"/>
</dbReference>
<feature type="domain" description="HTH lysR-type" evidence="5">
    <location>
        <begin position="1"/>
        <end position="63"/>
    </location>
</feature>
<organism evidence="6 7">
    <name type="scientific">Enterococcus casseliflavus</name>
    <name type="common">Enterococcus flavescens</name>
    <dbReference type="NCBI Taxonomy" id="37734"/>
    <lineage>
        <taxon>Bacteria</taxon>
        <taxon>Bacillati</taxon>
        <taxon>Bacillota</taxon>
        <taxon>Bacilli</taxon>
        <taxon>Lactobacillales</taxon>
        <taxon>Enterococcaceae</taxon>
        <taxon>Enterococcus</taxon>
    </lineage>
</organism>
<dbReference type="Pfam" id="PF00126">
    <property type="entry name" value="HTH_1"/>
    <property type="match status" value="1"/>
</dbReference>
<evidence type="ECO:0000256" key="1">
    <source>
        <dbReference type="ARBA" id="ARBA00009437"/>
    </source>
</evidence>
<dbReference type="PANTHER" id="PTHR30126">
    <property type="entry name" value="HTH-TYPE TRANSCRIPTIONAL REGULATOR"/>
    <property type="match status" value="1"/>
</dbReference>